<protein>
    <submittedName>
        <fullName evidence="1">Uncharacterized protein</fullName>
    </submittedName>
</protein>
<evidence type="ECO:0000313" key="1">
    <source>
        <dbReference type="EMBL" id="QQP54929.1"/>
    </source>
</evidence>
<dbReference type="Proteomes" id="UP000595437">
    <property type="component" value="Chromosome 5"/>
</dbReference>
<reference evidence="2" key="1">
    <citation type="submission" date="2021-01" db="EMBL/GenBank/DDBJ databases">
        <title>Caligus Genome Assembly.</title>
        <authorList>
            <person name="Gallardo-Escarate C."/>
        </authorList>
    </citation>
    <scope>NUCLEOTIDE SEQUENCE [LARGE SCALE GENOMIC DNA]</scope>
</reference>
<accession>A0A7T8KFG3</accession>
<keyword evidence="2" id="KW-1185">Reference proteome</keyword>
<sequence length="50" mass="5757">MEALRSGVEDIERDIGTGQNVREAVDRFYSSVRRVFKSVGIEESARRKKK</sequence>
<proteinExistence type="predicted"/>
<name>A0A7T8KFG3_CALRO</name>
<evidence type="ECO:0000313" key="2">
    <source>
        <dbReference type="Proteomes" id="UP000595437"/>
    </source>
</evidence>
<dbReference type="AlphaFoldDB" id="A0A7T8KFG3"/>
<organism evidence="1 2">
    <name type="scientific">Caligus rogercresseyi</name>
    <name type="common">Sea louse</name>
    <dbReference type="NCBI Taxonomy" id="217165"/>
    <lineage>
        <taxon>Eukaryota</taxon>
        <taxon>Metazoa</taxon>
        <taxon>Ecdysozoa</taxon>
        <taxon>Arthropoda</taxon>
        <taxon>Crustacea</taxon>
        <taxon>Multicrustacea</taxon>
        <taxon>Hexanauplia</taxon>
        <taxon>Copepoda</taxon>
        <taxon>Siphonostomatoida</taxon>
        <taxon>Caligidae</taxon>
        <taxon>Caligus</taxon>
    </lineage>
</organism>
<gene>
    <name evidence="1" type="ORF">FKW44_007924</name>
</gene>
<dbReference type="EMBL" id="CP045894">
    <property type="protein sequence ID" value="QQP54929.1"/>
    <property type="molecule type" value="Genomic_DNA"/>
</dbReference>